<sequence>MQKIPAQVCIRNLPHLHKICTMNLEPVLRDVEIIYIHGVSGVGKTHMSKDLTDKLYWKLSTNKWWDGYQGQQHIFIGDLHDHITPTHLNRWLDNYHLLLDIKDGTLPAQFTKVVIPSNYDVDHIGGHTRL</sequence>
<name>A0A6G3MJM0_HENSL</name>
<dbReference type="SUPFAM" id="SSF52540">
    <property type="entry name" value="P-loop containing nucleoside triphosphate hydrolases"/>
    <property type="match status" value="1"/>
</dbReference>
<evidence type="ECO:0000259" key="1">
    <source>
        <dbReference type="Pfam" id="PF00910"/>
    </source>
</evidence>
<protein>
    <submittedName>
        <fullName evidence="2">Replication-associated protein (Trinotate prediction)</fullName>
    </submittedName>
</protein>
<dbReference type="AlphaFoldDB" id="A0A6G3MJM0"/>
<dbReference type="Pfam" id="PF00910">
    <property type="entry name" value="RNA_helicase"/>
    <property type="match status" value="1"/>
</dbReference>
<dbReference type="InterPro" id="IPR000605">
    <property type="entry name" value="Helicase_SF3_ssDNA/RNA_vir"/>
</dbReference>
<accession>A0A6G3MJM0</accession>
<dbReference type="InterPro" id="IPR027417">
    <property type="entry name" value="P-loop_NTPase"/>
</dbReference>
<dbReference type="OrthoDB" id="2396991at2759"/>
<organism evidence="2">
    <name type="scientific">Henneguya salminicola</name>
    <name type="common">Myxosporean</name>
    <dbReference type="NCBI Taxonomy" id="69463"/>
    <lineage>
        <taxon>Eukaryota</taxon>
        <taxon>Metazoa</taxon>
        <taxon>Cnidaria</taxon>
        <taxon>Myxozoa</taxon>
        <taxon>Myxosporea</taxon>
        <taxon>Bivalvulida</taxon>
        <taxon>Platysporina</taxon>
        <taxon>Myxobolidae</taxon>
        <taxon>Henneguya</taxon>
    </lineage>
</organism>
<reference evidence="2" key="1">
    <citation type="submission" date="2018-11" db="EMBL/GenBank/DDBJ databases">
        <title>Henneguya salminicola genome and transcriptome.</title>
        <authorList>
            <person name="Yahalomi D."/>
            <person name="Atkinson S.D."/>
            <person name="Neuhof M."/>
            <person name="Chang E.S."/>
            <person name="Philippe H."/>
            <person name="Cartwright P."/>
            <person name="Bartholomew J.L."/>
            <person name="Huchon D."/>
        </authorList>
    </citation>
    <scope>NUCLEOTIDE SEQUENCE</scope>
    <source>
        <strain evidence="2">Hz1</strain>
        <tissue evidence="2">Whole</tissue>
    </source>
</reference>
<dbReference type="GO" id="GO:0003723">
    <property type="term" value="F:RNA binding"/>
    <property type="evidence" value="ECO:0007669"/>
    <property type="project" value="InterPro"/>
</dbReference>
<dbReference type="EMBL" id="GHBP01007317">
    <property type="protein sequence ID" value="NDJ94242.1"/>
    <property type="molecule type" value="Transcribed_RNA"/>
</dbReference>
<dbReference type="GO" id="GO:0003724">
    <property type="term" value="F:RNA helicase activity"/>
    <property type="evidence" value="ECO:0007669"/>
    <property type="project" value="InterPro"/>
</dbReference>
<proteinExistence type="predicted"/>
<evidence type="ECO:0000313" key="2">
    <source>
        <dbReference type="EMBL" id="NDJ94242.1"/>
    </source>
</evidence>
<feature type="domain" description="Helicase superfamily 3 single-stranded DNA/RNA virus" evidence="1">
    <location>
        <begin position="34"/>
        <end position="83"/>
    </location>
</feature>